<protein>
    <recommendedName>
        <fullName evidence="10">Stress response RCI peptide</fullName>
    </recommendedName>
</protein>
<evidence type="ECO:0000256" key="6">
    <source>
        <dbReference type="SAM" id="MobiDB-lite"/>
    </source>
</evidence>
<dbReference type="AlphaFoldDB" id="A0A2S4PM56"/>
<dbReference type="OrthoDB" id="2802411at2759"/>
<dbReference type="EMBL" id="PEDP01001871">
    <property type="protein sequence ID" value="POS83129.1"/>
    <property type="molecule type" value="Genomic_DNA"/>
</dbReference>
<evidence type="ECO:0000256" key="2">
    <source>
        <dbReference type="ARBA" id="ARBA00009530"/>
    </source>
</evidence>
<evidence type="ECO:0000256" key="7">
    <source>
        <dbReference type="SAM" id="Phobius"/>
    </source>
</evidence>
<dbReference type="PANTHER" id="PTHR21659">
    <property type="entry name" value="HYDROPHOBIC PROTEIN RCI2 LOW TEMPERATURE AND SALT RESPONSIVE PROTEIN LTI6 -RELATED"/>
    <property type="match status" value="1"/>
</dbReference>
<evidence type="ECO:0008006" key="10">
    <source>
        <dbReference type="Google" id="ProtNLM"/>
    </source>
</evidence>
<reference evidence="8 9" key="1">
    <citation type="submission" date="2017-10" db="EMBL/GenBank/DDBJ databases">
        <title>Development of genomic resources for the powdery mildew, Erysiphe pulchra.</title>
        <authorList>
            <person name="Wadl P.A."/>
            <person name="Mack B.M."/>
            <person name="Moore G."/>
            <person name="Beltz S.B."/>
        </authorList>
    </citation>
    <scope>NUCLEOTIDE SEQUENCE [LARGE SCALE GENOMIC DNA]</scope>
    <source>
        <strain evidence="8">Cflorida</strain>
    </source>
</reference>
<evidence type="ECO:0000313" key="8">
    <source>
        <dbReference type="EMBL" id="POS83129.1"/>
    </source>
</evidence>
<feature type="transmembrane region" description="Helical" evidence="7">
    <location>
        <begin position="32"/>
        <end position="53"/>
    </location>
</feature>
<accession>A0A2S4PM56</accession>
<keyword evidence="9" id="KW-1185">Reference proteome</keyword>
<keyword evidence="3 7" id="KW-0812">Transmembrane</keyword>
<evidence type="ECO:0000256" key="3">
    <source>
        <dbReference type="ARBA" id="ARBA00022692"/>
    </source>
</evidence>
<organism evidence="8 9">
    <name type="scientific">Erysiphe pulchra</name>
    <dbReference type="NCBI Taxonomy" id="225359"/>
    <lineage>
        <taxon>Eukaryota</taxon>
        <taxon>Fungi</taxon>
        <taxon>Dikarya</taxon>
        <taxon>Ascomycota</taxon>
        <taxon>Pezizomycotina</taxon>
        <taxon>Leotiomycetes</taxon>
        <taxon>Erysiphales</taxon>
        <taxon>Erysiphaceae</taxon>
        <taxon>Erysiphe</taxon>
    </lineage>
</organism>
<evidence type="ECO:0000256" key="5">
    <source>
        <dbReference type="ARBA" id="ARBA00023136"/>
    </source>
</evidence>
<sequence>MNDSDIFLGLLAILFPPFPVWVKRGICSADSLINICLCALGGIPGILHAWYIISQHPHGEQSGLGDAESARITRYVVIQEPQSPVKGSTPSAQPYTGYGATASTNQPHSGTVNASSSVPSNQTGPVEGTDDITGLPSYQEAIKSSYKVQSNK</sequence>
<comment type="subcellular location">
    <subcellularLocation>
        <location evidence="1">Membrane</location>
    </subcellularLocation>
</comment>
<dbReference type="PANTHER" id="PTHR21659:SF57">
    <property type="entry name" value="PLASMA MEMBRANE PROTEOLIPID 31"/>
    <property type="match status" value="1"/>
</dbReference>
<proteinExistence type="inferred from homology"/>
<keyword evidence="4 7" id="KW-1133">Transmembrane helix</keyword>
<evidence type="ECO:0000256" key="4">
    <source>
        <dbReference type="ARBA" id="ARBA00022989"/>
    </source>
</evidence>
<dbReference type="InterPro" id="IPR000612">
    <property type="entry name" value="PMP3"/>
</dbReference>
<feature type="compositionally biased region" description="Polar residues" evidence="6">
    <location>
        <begin position="101"/>
        <end position="124"/>
    </location>
</feature>
<dbReference type="Proteomes" id="UP000237438">
    <property type="component" value="Unassembled WGS sequence"/>
</dbReference>
<comment type="similarity">
    <text evidence="2">Belongs to the UPF0057 (PMP3) family.</text>
</comment>
<dbReference type="STRING" id="225359.A0A2S4PM56"/>
<name>A0A2S4PM56_9PEZI</name>
<keyword evidence="5 7" id="KW-0472">Membrane</keyword>
<dbReference type="Pfam" id="PF01679">
    <property type="entry name" value="Pmp3"/>
    <property type="match status" value="1"/>
</dbReference>
<feature type="compositionally biased region" description="Polar residues" evidence="6">
    <location>
        <begin position="81"/>
        <end position="94"/>
    </location>
</feature>
<comment type="caution">
    <text evidence="8">The sequence shown here is derived from an EMBL/GenBank/DDBJ whole genome shotgun (WGS) entry which is preliminary data.</text>
</comment>
<feature type="region of interest" description="Disordered" evidence="6">
    <location>
        <begin position="81"/>
        <end position="137"/>
    </location>
</feature>
<evidence type="ECO:0000313" key="9">
    <source>
        <dbReference type="Proteomes" id="UP000237438"/>
    </source>
</evidence>
<gene>
    <name evidence="8" type="ORF">EPUL_003437</name>
</gene>
<dbReference type="GO" id="GO:0016020">
    <property type="term" value="C:membrane"/>
    <property type="evidence" value="ECO:0007669"/>
    <property type="project" value="UniProtKB-SubCell"/>
</dbReference>
<evidence type="ECO:0000256" key="1">
    <source>
        <dbReference type="ARBA" id="ARBA00004370"/>
    </source>
</evidence>